<evidence type="ECO:0000313" key="1">
    <source>
        <dbReference type="EMBL" id="KAJ4705533.1"/>
    </source>
</evidence>
<evidence type="ECO:0000313" key="2">
    <source>
        <dbReference type="Proteomes" id="UP001164539"/>
    </source>
</evidence>
<sequence length="235" mass="25778">MLGESSSAESKVTAASGPGRYKCANCSRVFKSSRARGGHQIAHRKAREMRGKAYGPVLAAVLIHHIPSDDEEEGEPAAEAAANLEGTGSSENPPKELIQNKAKAKAKAKANNQSLTTKQKTKAVQSAPKPRAAKTGIHHCRQNKKAVRYQNADHHQEHPQPKPQPELFTKDFLGEREPIYNLTNGAETSVRFSEENPLNSAPRVFGEETDDNLDLELHLCSRNVEKLDLELKLGF</sequence>
<dbReference type="Proteomes" id="UP001164539">
    <property type="component" value="Chromosome 12"/>
</dbReference>
<reference evidence="1 2" key="1">
    <citation type="journal article" date="2023" name="Science">
        <title>Complex scaffold remodeling in plant triterpene biosynthesis.</title>
        <authorList>
            <person name="De La Pena R."/>
            <person name="Hodgson H."/>
            <person name="Liu J.C."/>
            <person name="Stephenson M.J."/>
            <person name="Martin A.C."/>
            <person name="Owen C."/>
            <person name="Harkess A."/>
            <person name="Leebens-Mack J."/>
            <person name="Jimenez L.E."/>
            <person name="Osbourn A."/>
            <person name="Sattely E.S."/>
        </authorList>
    </citation>
    <scope>NUCLEOTIDE SEQUENCE [LARGE SCALE GENOMIC DNA]</scope>
    <source>
        <strain evidence="2">cv. JPN11</strain>
        <tissue evidence="1">Leaf</tissue>
    </source>
</reference>
<accession>A0ACC1X4G6</accession>
<comment type="caution">
    <text evidence="1">The sequence shown here is derived from an EMBL/GenBank/DDBJ whole genome shotgun (WGS) entry which is preliminary data.</text>
</comment>
<gene>
    <name evidence="1" type="ORF">OWV82_022297</name>
</gene>
<dbReference type="EMBL" id="CM051405">
    <property type="protein sequence ID" value="KAJ4705533.1"/>
    <property type="molecule type" value="Genomic_DNA"/>
</dbReference>
<proteinExistence type="predicted"/>
<keyword evidence="2" id="KW-1185">Reference proteome</keyword>
<protein>
    <submittedName>
        <fullName evidence="1">C2H2-like zinc finger protein</fullName>
    </submittedName>
</protein>
<name>A0ACC1X4G6_MELAZ</name>
<organism evidence="1 2">
    <name type="scientific">Melia azedarach</name>
    <name type="common">Chinaberry tree</name>
    <dbReference type="NCBI Taxonomy" id="155640"/>
    <lineage>
        <taxon>Eukaryota</taxon>
        <taxon>Viridiplantae</taxon>
        <taxon>Streptophyta</taxon>
        <taxon>Embryophyta</taxon>
        <taxon>Tracheophyta</taxon>
        <taxon>Spermatophyta</taxon>
        <taxon>Magnoliopsida</taxon>
        <taxon>eudicotyledons</taxon>
        <taxon>Gunneridae</taxon>
        <taxon>Pentapetalae</taxon>
        <taxon>rosids</taxon>
        <taxon>malvids</taxon>
        <taxon>Sapindales</taxon>
        <taxon>Meliaceae</taxon>
        <taxon>Melia</taxon>
    </lineage>
</organism>